<comment type="caution">
    <text evidence="1">The sequence shown here is derived from an EMBL/GenBank/DDBJ whole genome shotgun (WGS) entry which is preliminary data.</text>
</comment>
<reference evidence="1" key="1">
    <citation type="submission" date="2022-11" db="EMBL/GenBank/DDBJ databases">
        <title>Marilongibacter aestuarii gen. nov., sp. nov., isolated from tidal flat sediment.</title>
        <authorList>
            <person name="Jiayan W."/>
        </authorList>
    </citation>
    <scope>NUCLEOTIDE SEQUENCE</scope>
    <source>
        <strain evidence="1">Z1-6</strain>
    </source>
</reference>
<accession>A0A9X3J6D3</accession>
<dbReference type="EMBL" id="JAPOHD010000059">
    <property type="protein sequence ID" value="MCY1722519.1"/>
    <property type="molecule type" value="Genomic_DNA"/>
</dbReference>
<dbReference type="Proteomes" id="UP001145087">
    <property type="component" value="Unassembled WGS sequence"/>
</dbReference>
<proteinExistence type="predicted"/>
<dbReference type="RefSeq" id="WP_343334845.1">
    <property type="nucleotide sequence ID" value="NZ_JAPOHD010000059.1"/>
</dbReference>
<evidence type="ECO:0000313" key="2">
    <source>
        <dbReference type="Proteomes" id="UP001145087"/>
    </source>
</evidence>
<evidence type="ECO:0000313" key="1">
    <source>
        <dbReference type="EMBL" id="MCY1722519.1"/>
    </source>
</evidence>
<gene>
    <name evidence="1" type="ORF">OU798_19370</name>
</gene>
<name>A0A9X3J6D3_9BACT</name>
<organism evidence="1 2">
    <name type="scientific">Draconibacterium aestuarii</name>
    <dbReference type="NCBI Taxonomy" id="2998507"/>
    <lineage>
        <taxon>Bacteria</taxon>
        <taxon>Pseudomonadati</taxon>
        <taxon>Bacteroidota</taxon>
        <taxon>Bacteroidia</taxon>
        <taxon>Marinilabiliales</taxon>
        <taxon>Prolixibacteraceae</taxon>
        <taxon>Draconibacterium</taxon>
    </lineage>
</organism>
<sequence>MTKENTTYSGLTKERSDTPNQSVAIFLQEAENLYLWSLNDVELLSSVGIKKDIINELPQRIEACRMAQTSWNNYRHLEGEAQKQWKLLAPQAMKLKKELLQAMRFAFRNNKHLLDSISGKSKDSGLEHFFQELNDIAVLGHANKELLININFDLSQLDAAASKSKELSGLWAETHTSDKEKNEARKQRNTTFWHLHELVTEIRNAGKYVFRNDKSRYIGYISPFWKNKYNKRTKPNKPQTPEY</sequence>
<protein>
    <submittedName>
        <fullName evidence="1">Uncharacterized protein</fullName>
    </submittedName>
</protein>
<dbReference type="AlphaFoldDB" id="A0A9X3J6D3"/>
<keyword evidence="2" id="KW-1185">Reference proteome</keyword>